<dbReference type="EMBL" id="JAIWYP010000014">
    <property type="protein sequence ID" value="KAH3713294.1"/>
    <property type="molecule type" value="Genomic_DNA"/>
</dbReference>
<dbReference type="AlphaFoldDB" id="A0A9D4HAF0"/>
<reference evidence="2" key="1">
    <citation type="journal article" date="2019" name="bioRxiv">
        <title>The Genome of the Zebra Mussel, Dreissena polymorpha: A Resource for Invasive Species Research.</title>
        <authorList>
            <person name="McCartney M.A."/>
            <person name="Auch B."/>
            <person name="Kono T."/>
            <person name="Mallez S."/>
            <person name="Zhang Y."/>
            <person name="Obille A."/>
            <person name="Becker A."/>
            <person name="Abrahante J.E."/>
            <person name="Garbe J."/>
            <person name="Badalamenti J.P."/>
            <person name="Herman A."/>
            <person name="Mangelson H."/>
            <person name="Liachko I."/>
            <person name="Sullivan S."/>
            <person name="Sone E.D."/>
            <person name="Koren S."/>
            <person name="Silverstein K.A.T."/>
            <person name="Beckman K.B."/>
            <person name="Gohl D.M."/>
        </authorList>
    </citation>
    <scope>NUCLEOTIDE SEQUENCE</scope>
    <source>
        <strain evidence="2">Duluth1</strain>
        <tissue evidence="2">Whole animal</tissue>
    </source>
</reference>
<accession>A0A9D4HAF0</accession>
<feature type="region of interest" description="Disordered" evidence="1">
    <location>
        <begin position="1"/>
        <end position="41"/>
    </location>
</feature>
<proteinExistence type="predicted"/>
<dbReference type="Proteomes" id="UP000828390">
    <property type="component" value="Unassembled WGS sequence"/>
</dbReference>
<name>A0A9D4HAF0_DREPO</name>
<evidence type="ECO:0000313" key="2">
    <source>
        <dbReference type="EMBL" id="KAH3713294.1"/>
    </source>
</evidence>
<comment type="caution">
    <text evidence="2">The sequence shown here is derived from an EMBL/GenBank/DDBJ whole genome shotgun (WGS) entry which is preliminary data.</text>
</comment>
<feature type="compositionally biased region" description="Basic residues" evidence="1">
    <location>
        <begin position="22"/>
        <end position="41"/>
    </location>
</feature>
<sequence length="71" mass="7980">MKTATRDAPELQTSNAGSNVNRVKKAATRLPKNKKYTHKSRSRSTCVHCGRTNYHSADCRYKNPSCHKCNA</sequence>
<reference evidence="2" key="2">
    <citation type="submission" date="2020-11" db="EMBL/GenBank/DDBJ databases">
        <authorList>
            <person name="McCartney M.A."/>
            <person name="Auch B."/>
            <person name="Kono T."/>
            <person name="Mallez S."/>
            <person name="Becker A."/>
            <person name="Gohl D.M."/>
            <person name="Silverstein K.A.T."/>
            <person name="Koren S."/>
            <person name="Bechman K.B."/>
            <person name="Herman A."/>
            <person name="Abrahante J.E."/>
            <person name="Garbe J."/>
        </authorList>
    </citation>
    <scope>NUCLEOTIDE SEQUENCE</scope>
    <source>
        <strain evidence="2">Duluth1</strain>
        <tissue evidence="2">Whole animal</tissue>
    </source>
</reference>
<protein>
    <submittedName>
        <fullName evidence="2">Uncharacterized protein</fullName>
    </submittedName>
</protein>
<organism evidence="2 3">
    <name type="scientific">Dreissena polymorpha</name>
    <name type="common">Zebra mussel</name>
    <name type="synonym">Mytilus polymorpha</name>
    <dbReference type="NCBI Taxonomy" id="45954"/>
    <lineage>
        <taxon>Eukaryota</taxon>
        <taxon>Metazoa</taxon>
        <taxon>Spiralia</taxon>
        <taxon>Lophotrochozoa</taxon>
        <taxon>Mollusca</taxon>
        <taxon>Bivalvia</taxon>
        <taxon>Autobranchia</taxon>
        <taxon>Heteroconchia</taxon>
        <taxon>Euheterodonta</taxon>
        <taxon>Imparidentia</taxon>
        <taxon>Neoheterodontei</taxon>
        <taxon>Myida</taxon>
        <taxon>Dreissenoidea</taxon>
        <taxon>Dreissenidae</taxon>
        <taxon>Dreissena</taxon>
    </lineage>
</organism>
<feature type="compositionally biased region" description="Polar residues" evidence="1">
    <location>
        <begin position="11"/>
        <end position="21"/>
    </location>
</feature>
<gene>
    <name evidence="2" type="ORF">DPMN_073082</name>
</gene>
<keyword evidence="3" id="KW-1185">Reference proteome</keyword>
<evidence type="ECO:0000256" key="1">
    <source>
        <dbReference type="SAM" id="MobiDB-lite"/>
    </source>
</evidence>
<evidence type="ECO:0000313" key="3">
    <source>
        <dbReference type="Proteomes" id="UP000828390"/>
    </source>
</evidence>